<dbReference type="Proteomes" id="UP000663193">
    <property type="component" value="Chromosome 2"/>
</dbReference>
<evidence type="ECO:0000313" key="2">
    <source>
        <dbReference type="Proteomes" id="UP000663193"/>
    </source>
</evidence>
<dbReference type="VEuPathDB" id="FungiDB:JI435_402990"/>
<accession>A0A7U2HYJ5</accession>
<sequence>MTESSRLSLSYVSLTLSLIATQPGNHGSTCAFSAKPEDRTQYSPHRDTTSTPHISRHALTVNMWSDSQFAMGIPRWAVHGGGASVTLGFWIRLHAERSMSLAPFCTLLGRNTTFCPPTFAALYAMMRLLYACRRPAQAGSHMRLTGPRT</sequence>
<proteinExistence type="predicted"/>
<dbReference type="AlphaFoldDB" id="A0A7U2HYJ5"/>
<dbReference type="EMBL" id="CP069024">
    <property type="protein sequence ID" value="QRC92817.1"/>
    <property type="molecule type" value="Genomic_DNA"/>
</dbReference>
<evidence type="ECO:0000313" key="1">
    <source>
        <dbReference type="EMBL" id="QRC92817.1"/>
    </source>
</evidence>
<gene>
    <name evidence="1" type="ORF">JI435_402990</name>
</gene>
<organism evidence="1 2">
    <name type="scientific">Phaeosphaeria nodorum (strain SN15 / ATCC MYA-4574 / FGSC 10173)</name>
    <name type="common">Glume blotch fungus</name>
    <name type="synonym">Parastagonospora nodorum</name>
    <dbReference type="NCBI Taxonomy" id="321614"/>
    <lineage>
        <taxon>Eukaryota</taxon>
        <taxon>Fungi</taxon>
        <taxon>Dikarya</taxon>
        <taxon>Ascomycota</taxon>
        <taxon>Pezizomycotina</taxon>
        <taxon>Dothideomycetes</taxon>
        <taxon>Pleosporomycetidae</taxon>
        <taxon>Pleosporales</taxon>
        <taxon>Pleosporineae</taxon>
        <taxon>Phaeosphaeriaceae</taxon>
        <taxon>Parastagonospora</taxon>
    </lineage>
</organism>
<name>A0A7U2HYJ5_PHANO</name>
<keyword evidence="2" id="KW-1185">Reference proteome</keyword>
<reference evidence="2" key="1">
    <citation type="journal article" date="2021" name="BMC Genomics">
        <title>Chromosome-level genome assembly and manually-curated proteome of model necrotroph Parastagonospora nodorum Sn15 reveals a genome-wide trove of candidate effector homologs, and redundancy of virulence-related functions within an accessory chromosome.</title>
        <authorList>
            <person name="Bertazzoni S."/>
            <person name="Jones D.A.B."/>
            <person name="Phan H.T."/>
            <person name="Tan K.-C."/>
            <person name="Hane J.K."/>
        </authorList>
    </citation>
    <scope>NUCLEOTIDE SEQUENCE [LARGE SCALE GENOMIC DNA]</scope>
    <source>
        <strain evidence="2">SN15 / ATCC MYA-4574 / FGSC 10173)</strain>
    </source>
</reference>
<protein>
    <submittedName>
        <fullName evidence="1">Uncharacterized protein</fullName>
    </submittedName>
</protein>